<name>A0AA36AU39_OCTVU</name>
<dbReference type="EMBL" id="OX597818">
    <property type="protein sequence ID" value="CAI9722341.1"/>
    <property type="molecule type" value="Genomic_DNA"/>
</dbReference>
<dbReference type="Proteomes" id="UP001162480">
    <property type="component" value="Chromosome 5"/>
</dbReference>
<evidence type="ECO:0000313" key="2">
    <source>
        <dbReference type="EMBL" id="CAI9722341.1"/>
    </source>
</evidence>
<dbReference type="AlphaFoldDB" id="A0AA36AU39"/>
<evidence type="ECO:0000313" key="3">
    <source>
        <dbReference type="Proteomes" id="UP001162480"/>
    </source>
</evidence>
<accession>A0AA36AU39</accession>
<reference evidence="2" key="1">
    <citation type="submission" date="2023-08" db="EMBL/GenBank/DDBJ databases">
        <authorList>
            <person name="Alioto T."/>
            <person name="Alioto T."/>
            <person name="Gomez Garrido J."/>
        </authorList>
    </citation>
    <scope>NUCLEOTIDE SEQUENCE</scope>
</reference>
<evidence type="ECO:0000256" key="1">
    <source>
        <dbReference type="SAM" id="MobiDB-lite"/>
    </source>
</evidence>
<keyword evidence="3" id="KW-1185">Reference proteome</keyword>
<proteinExistence type="predicted"/>
<gene>
    <name evidence="2" type="ORF">OCTVUL_1B028247</name>
</gene>
<sequence>MKQQKHRSQHAAAVADGVPSNVDGAAANPTVAASVVIFVTILVTLDIFSAHFAGAATLGGGQVAFIVSCVC</sequence>
<protein>
    <submittedName>
        <fullName evidence="2">Uncharacterized protein</fullName>
    </submittedName>
</protein>
<feature type="region of interest" description="Disordered" evidence="1">
    <location>
        <begin position="1"/>
        <end position="21"/>
    </location>
</feature>
<organism evidence="2 3">
    <name type="scientific">Octopus vulgaris</name>
    <name type="common">Common octopus</name>
    <dbReference type="NCBI Taxonomy" id="6645"/>
    <lineage>
        <taxon>Eukaryota</taxon>
        <taxon>Metazoa</taxon>
        <taxon>Spiralia</taxon>
        <taxon>Lophotrochozoa</taxon>
        <taxon>Mollusca</taxon>
        <taxon>Cephalopoda</taxon>
        <taxon>Coleoidea</taxon>
        <taxon>Octopodiformes</taxon>
        <taxon>Octopoda</taxon>
        <taxon>Incirrata</taxon>
        <taxon>Octopodidae</taxon>
        <taxon>Octopus</taxon>
    </lineage>
</organism>